<proteinExistence type="predicted"/>
<evidence type="ECO:0000313" key="2">
    <source>
        <dbReference type="EMBL" id="KAK8601889.1"/>
    </source>
</evidence>
<keyword evidence="3" id="KW-1185">Reference proteome</keyword>
<name>A0ABR2GG50_9ROSI</name>
<reference evidence="2 3" key="1">
    <citation type="journal article" date="2024" name="G3 (Bethesda)">
        <title>Genome assembly of Hibiscus sabdariffa L. provides insights into metabolisms of medicinal natural products.</title>
        <authorList>
            <person name="Kim T."/>
        </authorList>
    </citation>
    <scope>NUCLEOTIDE SEQUENCE [LARGE SCALE GENOMIC DNA]</scope>
    <source>
        <strain evidence="2">TK-2024</strain>
        <tissue evidence="2">Old leaves</tissue>
    </source>
</reference>
<feature type="signal peptide" evidence="1">
    <location>
        <begin position="1"/>
        <end position="31"/>
    </location>
</feature>
<comment type="caution">
    <text evidence="2">The sequence shown here is derived from an EMBL/GenBank/DDBJ whole genome shotgun (WGS) entry which is preliminary data.</text>
</comment>
<evidence type="ECO:0000256" key="1">
    <source>
        <dbReference type="SAM" id="SignalP"/>
    </source>
</evidence>
<dbReference type="EMBL" id="JBBPBM010000001">
    <property type="protein sequence ID" value="KAK8601889.1"/>
    <property type="molecule type" value="Genomic_DNA"/>
</dbReference>
<dbReference type="PANTHER" id="PTHR33592">
    <property type="entry name" value="TRANSMEMBRANE PROTEIN"/>
    <property type="match status" value="1"/>
</dbReference>
<protein>
    <submittedName>
        <fullName evidence="2">Uncharacterized protein</fullName>
    </submittedName>
</protein>
<gene>
    <name evidence="2" type="ORF">V6N12_051712</name>
</gene>
<sequence>MGAVKQITSVFKASLLFTLLFISFTAQLGAAIRPWHRQGQPLFRKVLPDFESLQKGPVPPSQGSSCTNIPGRSGNCINGINAAGHLLHSPPMFAGTTSMGE</sequence>
<accession>A0ABR2GG50</accession>
<evidence type="ECO:0000313" key="3">
    <source>
        <dbReference type="Proteomes" id="UP001472677"/>
    </source>
</evidence>
<organism evidence="2 3">
    <name type="scientific">Hibiscus sabdariffa</name>
    <name type="common">roselle</name>
    <dbReference type="NCBI Taxonomy" id="183260"/>
    <lineage>
        <taxon>Eukaryota</taxon>
        <taxon>Viridiplantae</taxon>
        <taxon>Streptophyta</taxon>
        <taxon>Embryophyta</taxon>
        <taxon>Tracheophyta</taxon>
        <taxon>Spermatophyta</taxon>
        <taxon>Magnoliopsida</taxon>
        <taxon>eudicotyledons</taxon>
        <taxon>Gunneridae</taxon>
        <taxon>Pentapetalae</taxon>
        <taxon>rosids</taxon>
        <taxon>malvids</taxon>
        <taxon>Malvales</taxon>
        <taxon>Malvaceae</taxon>
        <taxon>Malvoideae</taxon>
        <taxon>Hibiscus</taxon>
    </lineage>
</organism>
<dbReference type="Proteomes" id="UP001472677">
    <property type="component" value="Unassembled WGS sequence"/>
</dbReference>
<feature type="chain" id="PRO_5046578522" evidence="1">
    <location>
        <begin position="32"/>
        <end position="101"/>
    </location>
</feature>
<keyword evidence="1" id="KW-0732">Signal</keyword>
<dbReference type="PANTHER" id="PTHR33592:SF10">
    <property type="entry name" value="TRANSMEMBRANE PROTEIN"/>
    <property type="match status" value="1"/>
</dbReference>